<keyword evidence="1" id="KW-0560">Oxidoreductase</keyword>
<protein>
    <recommendedName>
        <fullName evidence="6">Peroxidase</fullName>
    </recommendedName>
</protein>
<sequence>MTLRHKISLSILTIIVDVILTSTAVHVPTSSTSYVTYHSSSSPNAYNPFVNKQITKPNSSFYSPFFKAPAPVPSQMCPATALPPCSRSRYRTLDGSCNNLQNPLWGTANNRYGRLLTPRYGDGIQSPTTAVTGQELPNARLVSLIVFGENDVPDPQFTIANMQWGQIMTHDMSLTAGGTQSRKHATRCCTDDGKLIRNNMPQTCYPILVPKNDPAHSQTGTECMNFVRTQTDRDNNCAGIANNRPAEQITVVTSYMDLSMVYGNSEQQNRPIRAFTGGRMLVENRAGNEWPPQDPNATASCDVQTPQETCYLAGDMRVNQNPGLTIMQILLLREHNRIADNLQTINPQWDDETVFQEARRINIAQYQHISYYEWLPIFLGRENMLKNRLIYQTTAGSFVNDYNPNIDPSVLNSHATAAFRYFHSQIEGRLDLIAESRSRVGSLRLSDWFNRPVIVESGDNFDFLSRGMTTQPEELTDINFDVEIKHFLFRRGMPFGGDLRAIDIQRNRDHGLASYNDFREFCGIRRANSWEDFSDLISQRDIDNLRSLYVSHEDVDLTVGGSLEQHVNGALAGPTFLCILTEQFYRTRVGDRFFYERGDADIAFTREQLTEIRKASMARLFCDNGNNIEQMQPAAFLRISAENQLRQCNQLPQVDLSMWRDPSALPSYSSNFVAAQNAFPGYYPQFNVKK</sequence>
<evidence type="ECO:0000256" key="1">
    <source>
        <dbReference type="ARBA" id="ARBA00022559"/>
    </source>
</evidence>
<organism evidence="4 5">
    <name type="scientific">Polypedilum vanderplanki</name>
    <name type="common">Sleeping chironomid midge</name>
    <dbReference type="NCBI Taxonomy" id="319348"/>
    <lineage>
        <taxon>Eukaryota</taxon>
        <taxon>Metazoa</taxon>
        <taxon>Ecdysozoa</taxon>
        <taxon>Arthropoda</taxon>
        <taxon>Hexapoda</taxon>
        <taxon>Insecta</taxon>
        <taxon>Pterygota</taxon>
        <taxon>Neoptera</taxon>
        <taxon>Endopterygota</taxon>
        <taxon>Diptera</taxon>
        <taxon>Nematocera</taxon>
        <taxon>Chironomoidea</taxon>
        <taxon>Chironomidae</taxon>
        <taxon>Chironominae</taxon>
        <taxon>Polypedilum</taxon>
        <taxon>Polypedilum</taxon>
    </lineage>
</organism>
<feature type="transmembrane region" description="Helical" evidence="3">
    <location>
        <begin position="7"/>
        <end position="27"/>
    </location>
</feature>
<dbReference type="OrthoDB" id="823504at2759"/>
<dbReference type="PROSITE" id="PS50292">
    <property type="entry name" value="PEROXIDASE_3"/>
    <property type="match status" value="1"/>
</dbReference>
<dbReference type="GO" id="GO:0004601">
    <property type="term" value="F:peroxidase activity"/>
    <property type="evidence" value="ECO:0007669"/>
    <property type="project" value="UniProtKB-KW"/>
</dbReference>
<dbReference type="SUPFAM" id="SSF48113">
    <property type="entry name" value="Heme-dependent peroxidases"/>
    <property type="match status" value="1"/>
</dbReference>
<dbReference type="PANTHER" id="PTHR11475:SF86">
    <property type="entry name" value="PEROXIDASE"/>
    <property type="match status" value="1"/>
</dbReference>
<evidence type="ECO:0008006" key="6">
    <source>
        <dbReference type="Google" id="ProtNLM"/>
    </source>
</evidence>
<dbReference type="InterPro" id="IPR019791">
    <property type="entry name" value="Haem_peroxidase_animal"/>
</dbReference>
<dbReference type="Gene3D" id="1.10.640.10">
    <property type="entry name" value="Haem peroxidase domain superfamily, animal type"/>
    <property type="match status" value="1"/>
</dbReference>
<keyword evidence="3" id="KW-0812">Transmembrane</keyword>
<dbReference type="GO" id="GO:0006979">
    <property type="term" value="P:response to oxidative stress"/>
    <property type="evidence" value="ECO:0007669"/>
    <property type="project" value="InterPro"/>
</dbReference>
<feature type="binding site" description="axial binding residue" evidence="2">
    <location>
        <position position="423"/>
    </location>
    <ligand>
        <name>heme b</name>
        <dbReference type="ChEBI" id="CHEBI:60344"/>
    </ligand>
    <ligandPart>
        <name>Fe</name>
        <dbReference type="ChEBI" id="CHEBI:18248"/>
    </ligandPart>
</feature>
<name>A0A9J6BGS0_POLVA</name>
<dbReference type="Proteomes" id="UP001107558">
    <property type="component" value="Chromosome 4"/>
</dbReference>
<dbReference type="CDD" id="cd09823">
    <property type="entry name" value="peroxinectin_like"/>
    <property type="match status" value="1"/>
</dbReference>
<dbReference type="Pfam" id="PF03098">
    <property type="entry name" value="An_peroxidase"/>
    <property type="match status" value="1"/>
</dbReference>
<comment type="caution">
    <text evidence="4">The sequence shown here is derived from an EMBL/GenBank/DDBJ whole genome shotgun (WGS) entry which is preliminary data.</text>
</comment>
<keyword evidence="1" id="KW-0575">Peroxidase</keyword>
<evidence type="ECO:0000256" key="3">
    <source>
        <dbReference type="SAM" id="Phobius"/>
    </source>
</evidence>
<dbReference type="InterPro" id="IPR037120">
    <property type="entry name" value="Haem_peroxidase_sf_animal"/>
</dbReference>
<dbReference type="EMBL" id="JADBJN010000004">
    <property type="protein sequence ID" value="KAG5669081.1"/>
    <property type="molecule type" value="Genomic_DNA"/>
</dbReference>
<accession>A0A9J6BGS0</accession>
<dbReference type="GO" id="GO:0046872">
    <property type="term" value="F:metal ion binding"/>
    <property type="evidence" value="ECO:0007669"/>
    <property type="project" value="UniProtKB-KW"/>
</dbReference>
<keyword evidence="2" id="KW-0349">Heme</keyword>
<evidence type="ECO:0000313" key="5">
    <source>
        <dbReference type="Proteomes" id="UP001107558"/>
    </source>
</evidence>
<dbReference type="FunFam" id="1.10.640.10:FF:000009">
    <property type="entry name" value="Peroxidase, isoform B"/>
    <property type="match status" value="1"/>
</dbReference>
<keyword evidence="2" id="KW-0408">Iron</keyword>
<reference evidence="4" key="1">
    <citation type="submission" date="2021-03" db="EMBL/GenBank/DDBJ databases">
        <title>Chromosome level genome of the anhydrobiotic midge Polypedilum vanderplanki.</title>
        <authorList>
            <person name="Yoshida Y."/>
            <person name="Kikawada T."/>
            <person name="Gusev O."/>
        </authorList>
    </citation>
    <scope>NUCLEOTIDE SEQUENCE</scope>
    <source>
        <strain evidence="4">NIAS01</strain>
        <tissue evidence="4">Whole body or cell culture</tissue>
    </source>
</reference>
<dbReference type="GO" id="GO:0020037">
    <property type="term" value="F:heme binding"/>
    <property type="evidence" value="ECO:0007669"/>
    <property type="project" value="InterPro"/>
</dbReference>
<keyword evidence="3" id="KW-0472">Membrane</keyword>
<evidence type="ECO:0000256" key="2">
    <source>
        <dbReference type="PIRSR" id="PIRSR619791-2"/>
    </source>
</evidence>
<proteinExistence type="predicted"/>
<keyword evidence="5" id="KW-1185">Reference proteome</keyword>
<dbReference type="PANTHER" id="PTHR11475">
    <property type="entry name" value="OXIDASE/PEROXIDASE"/>
    <property type="match status" value="1"/>
</dbReference>
<evidence type="ECO:0000313" key="4">
    <source>
        <dbReference type="EMBL" id="KAG5669081.1"/>
    </source>
</evidence>
<dbReference type="PRINTS" id="PR00457">
    <property type="entry name" value="ANPEROXIDASE"/>
</dbReference>
<keyword evidence="2" id="KW-0479">Metal-binding</keyword>
<dbReference type="InterPro" id="IPR010255">
    <property type="entry name" value="Haem_peroxidase_sf"/>
</dbReference>
<dbReference type="AlphaFoldDB" id="A0A9J6BGS0"/>
<keyword evidence="3" id="KW-1133">Transmembrane helix</keyword>
<gene>
    <name evidence="4" type="ORF">PVAND_016980</name>
</gene>